<dbReference type="PANTHER" id="PTHR43423:SF1">
    <property type="entry name" value="ABC TRANSPORTER I FAMILY MEMBER 17"/>
    <property type="match status" value="1"/>
</dbReference>
<evidence type="ECO:0000256" key="2">
    <source>
        <dbReference type="ARBA" id="ARBA00022741"/>
    </source>
</evidence>
<keyword evidence="2" id="KW-0547">Nucleotide-binding</keyword>
<dbReference type="Pfam" id="PF00005">
    <property type="entry name" value="ABC_tran"/>
    <property type="match status" value="1"/>
</dbReference>
<dbReference type="RefSeq" id="WP_194561864.1">
    <property type="nucleotide sequence ID" value="NZ_JADKPV010000001.1"/>
</dbReference>
<dbReference type="CDD" id="cd03228">
    <property type="entry name" value="ABCC_MRP_Like"/>
    <property type="match status" value="1"/>
</dbReference>
<evidence type="ECO:0000256" key="1">
    <source>
        <dbReference type="ARBA" id="ARBA00022448"/>
    </source>
</evidence>
<feature type="domain" description="ABC transporter" evidence="4">
    <location>
        <begin position="2"/>
        <end position="207"/>
    </location>
</feature>
<proteinExistence type="predicted"/>
<evidence type="ECO:0000256" key="3">
    <source>
        <dbReference type="ARBA" id="ARBA00022840"/>
    </source>
</evidence>
<dbReference type="InterPro" id="IPR003439">
    <property type="entry name" value="ABC_transporter-like_ATP-bd"/>
</dbReference>
<dbReference type="InterPro" id="IPR027417">
    <property type="entry name" value="P-loop_NTPase"/>
</dbReference>
<keyword evidence="1" id="KW-0813">Transport</keyword>
<dbReference type="Proteomes" id="UP000622653">
    <property type="component" value="Unassembled WGS sequence"/>
</dbReference>
<dbReference type="Gene3D" id="3.40.50.300">
    <property type="entry name" value="P-loop containing nucleotide triphosphate hydrolases"/>
    <property type="match status" value="1"/>
</dbReference>
<dbReference type="SUPFAM" id="SSF52540">
    <property type="entry name" value="P-loop containing nucleoside triphosphate hydrolases"/>
    <property type="match status" value="1"/>
</dbReference>
<gene>
    <name evidence="5" type="ORF">IRY55_03515</name>
</gene>
<sequence>MFEFQNIRFLNVLHVPTLTIHEGDITCIVGESGAGKSTLAKLLNKMNSPTEGTITYKGQDLKKMDAVTLRRDVVMLSQTPLIVEGTIRDNLQLGLHYAEKTEATEEEMMRVLQEMKLTQSLEDDVATLSGGEKQRIALARVALMNPSVLILDEPTSALDDHTEEDVMRQFLRNAKQAGQTIIIITHSKTLAEEVSDRIITVKAGEIVD</sequence>
<keyword evidence="6" id="KW-1185">Reference proteome</keyword>
<name>A0A8J7GKA1_9BACL</name>
<dbReference type="PROSITE" id="PS50893">
    <property type="entry name" value="ABC_TRANSPORTER_2"/>
    <property type="match status" value="1"/>
</dbReference>
<dbReference type="InterPro" id="IPR017871">
    <property type="entry name" value="ABC_transporter-like_CS"/>
</dbReference>
<evidence type="ECO:0000313" key="5">
    <source>
        <dbReference type="EMBL" id="MBF4500423.1"/>
    </source>
</evidence>
<accession>A0A8J7GKA1</accession>
<dbReference type="EMBL" id="JADKPV010000001">
    <property type="protein sequence ID" value="MBF4500423.1"/>
    <property type="molecule type" value="Genomic_DNA"/>
</dbReference>
<dbReference type="PROSITE" id="PS00211">
    <property type="entry name" value="ABC_TRANSPORTER_1"/>
    <property type="match status" value="1"/>
</dbReference>
<dbReference type="InterPro" id="IPR003593">
    <property type="entry name" value="AAA+_ATPase"/>
</dbReference>
<evidence type="ECO:0000313" key="6">
    <source>
        <dbReference type="Proteomes" id="UP000622653"/>
    </source>
</evidence>
<reference evidence="5" key="1">
    <citation type="submission" date="2020-11" db="EMBL/GenBank/DDBJ databases">
        <title>Multidrug resistant novel bacterium Savagea serpentis sp. nov., isolated from the scats of a vine snake (Ahaetulla nasuta).</title>
        <authorList>
            <person name="Venkata Ramana V."/>
            <person name="Vikas Patil S."/>
            <person name="Yogita Lugani V."/>
        </authorList>
    </citation>
    <scope>NUCLEOTIDE SEQUENCE</scope>
    <source>
        <strain evidence="5">SN6</strain>
    </source>
</reference>
<dbReference type="GO" id="GO:0005524">
    <property type="term" value="F:ATP binding"/>
    <property type="evidence" value="ECO:0007669"/>
    <property type="project" value="UniProtKB-KW"/>
</dbReference>
<organism evidence="5 6">
    <name type="scientific">Savagea serpentis</name>
    <dbReference type="NCBI Taxonomy" id="2785297"/>
    <lineage>
        <taxon>Bacteria</taxon>
        <taxon>Bacillati</taxon>
        <taxon>Bacillota</taxon>
        <taxon>Bacilli</taxon>
        <taxon>Bacillales</taxon>
        <taxon>Caryophanaceae</taxon>
        <taxon>Savagea</taxon>
    </lineage>
</organism>
<dbReference type="GO" id="GO:0016887">
    <property type="term" value="F:ATP hydrolysis activity"/>
    <property type="evidence" value="ECO:0007669"/>
    <property type="project" value="InterPro"/>
</dbReference>
<keyword evidence="3 5" id="KW-0067">ATP-binding</keyword>
<dbReference type="PANTHER" id="PTHR43423">
    <property type="entry name" value="ABC TRANSPORTER I FAMILY MEMBER 17"/>
    <property type="match status" value="1"/>
</dbReference>
<protein>
    <submittedName>
        <fullName evidence="5">ABC transporter ATP-binding protein</fullName>
    </submittedName>
</protein>
<evidence type="ECO:0000259" key="4">
    <source>
        <dbReference type="PROSITE" id="PS50893"/>
    </source>
</evidence>
<comment type="caution">
    <text evidence="5">The sequence shown here is derived from an EMBL/GenBank/DDBJ whole genome shotgun (WGS) entry which is preliminary data.</text>
</comment>
<dbReference type="SMART" id="SM00382">
    <property type="entry name" value="AAA"/>
    <property type="match status" value="1"/>
</dbReference>
<dbReference type="AlphaFoldDB" id="A0A8J7GKA1"/>